<accession>A0A2A3YKM7</accession>
<dbReference type="EMBL" id="NRGR01000013">
    <property type="protein sequence ID" value="PCC39655.1"/>
    <property type="molecule type" value="Genomic_DNA"/>
</dbReference>
<dbReference type="RefSeq" id="WP_096196966.1">
    <property type="nucleotide sequence ID" value="NZ_NRGR01000013.1"/>
</dbReference>
<protein>
    <submittedName>
        <fullName evidence="3">Uncharacterized protein</fullName>
    </submittedName>
</protein>
<name>A0A2A3YKM7_9MICO</name>
<evidence type="ECO:0000313" key="4">
    <source>
        <dbReference type="Proteomes" id="UP000218598"/>
    </source>
</evidence>
<evidence type="ECO:0000313" key="3">
    <source>
        <dbReference type="EMBL" id="PCC39655.1"/>
    </source>
</evidence>
<keyword evidence="2" id="KW-0472">Membrane</keyword>
<evidence type="ECO:0000256" key="1">
    <source>
        <dbReference type="SAM" id="MobiDB-lite"/>
    </source>
</evidence>
<feature type="transmembrane region" description="Helical" evidence="2">
    <location>
        <begin position="132"/>
        <end position="149"/>
    </location>
</feature>
<proteinExistence type="predicted"/>
<reference evidence="3 4" key="1">
    <citation type="journal article" date="2017" name="Elife">
        <title>Extensive horizontal gene transfer in cheese-associated bacteria.</title>
        <authorList>
            <person name="Bonham K.S."/>
            <person name="Wolfe B.E."/>
            <person name="Dutton R.J."/>
        </authorList>
    </citation>
    <scope>NUCLEOTIDE SEQUENCE [LARGE SCALE GENOMIC DNA]</scope>
    <source>
        <strain evidence="3 4">341_9</strain>
    </source>
</reference>
<dbReference type="Proteomes" id="UP000218598">
    <property type="component" value="Unassembled WGS sequence"/>
</dbReference>
<dbReference type="OrthoDB" id="4793882at2"/>
<feature type="transmembrane region" description="Helical" evidence="2">
    <location>
        <begin position="6"/>
        <end position="23"/>
    </location>
</feature>
<feature type="region of interest" description="Disordered" evidence="1">
    <location>
        <begin position="165"/>
        <end position="212"/>
    </location>
</feature>
<keyword evidence="2" id="KW-1133">Transmembrane helix</keyword>
<keyword evidence="2" id="KW-0812">Transmembrane</keyword>
<comment type="caution">
    <text evidence="3">The sequence shown here is derived from an EMBL/GenBank/DDBJ whole genome shotgun (WGS) entry which is preliminary data.</text>
</comment>
<feature type="transmembrane region" description="Helical" evidence="2">
    <location>
        <begin position="106"/>
        <end position="126"/>
    </location>
</feature>
<feature type="compositionally biased region" description="Basic and acidic residues" evidence="1">
    <location>
        <begin position="168"/>
        <end position="178"/>
    </location>
</feature>
<gene>
    <name evidence="3" type="ORF">CIK66_08060</name>
</gene>
<dbReference type="AlphaFoldDB" id="A0A2A3YKM7"/>
<keyword evidence="4" id="KW-1185">Reference proteome</keyword>
<evidence type="ECO:0000256" key="2">
    <source>
        <dbReference type="SAM" id="Phobius"/>
    </source>
</evidence>
<organism evidence="3 4">
    <name type="scientific">Brachybacterium alimentarium</name>
    <dbReference type="NCBI Taxonomy" id="47845"/>
    <lineage>
        <taxon>Bacteria</taxon>
        <taxon>Bacillati</taxon>
        <taxon>Actinomycetota</taxon>
        <taxon>Actinomycetes</taxon>
        <taxon>Micrococcales</taxon>
        <taxon>Dermabacteraceae</taxon>
        <taxon>Brachybacterium</taxon>
    </lineage>
</organism>
<sequence>MESINLGAVLFGLLLLLWVAYALPRTAGRREVMGRARETELTEISSGTRDLSEAVHARRSSREVNAAMSQDRLLLRPADPTSRPRFDAVPGARIDLLEERARARRLMKVVLVGMVAITLALVGLAVAQILTWWVPAIAVIALTTYLLGLRRAELERRARVTRAATLARQERAQHETSRRAASTGSQSTAVEPTGTTAQTGSAPVRREPLEATTERAAHQVTAAGEWTPRPVPAPTYALRGEVDDLATRHAAHRQSMQSATVPLESDSVEELEAVDEAFAPAQDLHLDEILARRRA</sequence>
<feature type="compositionally biased region" description="Polar residues" evidence="1">
    <location>
        <begin position="179"/>
        <end position="201"/>
    </location>
</feature>